<proteinExistence type="predicted"/>
<reference evidence="1" key="1">
    <citation type="submission" date="2018-05" db="EMBL/GenBank/DDBJ databases">
        <authorList>
            <person name="Lanie J.A."/>
            <person name="Ng W.-L."/>
            <person name="Kazmierczak K.M."/>
            <person name="Andrzejewski T.M."/>
            <person name="Davidsen T.M."/>
            <person name="Wayne K.J."/>
            <person name="Tettelin H."/>
            <person name="Glass J.I."/>
            <person name="Rusch D."/>
            <person name="Podicherti R."/>
            <person name="Tsui H.-C.T."/>
            <person name="Winkler M.E."/>
        </authorList>
    </citation>
    <scope>NUCLEOTIDE SEQUENCE</scope>
</reference>
<sequence length="301" mass="35103">GKKVKKKKTALQAILDVLPKELSPEEKKKLIKKILRMQPRMWRQRPHGKKRYEKDLPEGILELLQKDPGFDREAFEDIYWAGKGQRWTDPNPFSEGLRGQYSGMTGDISLNLAPFGEEDYPHWKLKKPHLEATALKDIDKAKIALHELRHKNILEDRELFETQPEWVQKQEGPGYLPKGGVTGHELYNRFLDQRYYPTEEDPGKNHPYFDKILKDHWEPHAKAYEDRARRRLEERRGEGIETLVAQGGRIGLAGGGALFKFIERLFIKASNDIRLGRGKWKGLDQKQRIVQHDNLTKKVTE</sequence>
<feature type="non-terminal residue" evidence="1">
    <location>
        <position position="1"/>
    </location>
</feature>
<feature type="non-terminal residue" evidence="1">
    <location>
        <position position="301"/>
    </location>
</feature>
<protein>
    <submittedName>
        <fullName evidence="1">Uncharacterized protein</fullName>
    </submittedName>
</protein>
<dbReference type="AlphaFoldDB" id="A0A382TKD6"/>
<evidence type="ECO:0000313" key="1">
    <source>
        <dbReference type="EMBL" id="SVD21957.1"/>
    </source>
</evidence>
<dbReference type="EMBL" id="UINC01136911">
    <property type="protein sequence ID" value="SVD21957.1"/>
    <property type="molecule type" value="Genomic_DNA"/>
</dbReference>
<accession>A0A382TKD6</accession>
<gene>
    <name evidence="1" type="ORF">METZ01_LOCUS374811</name>
</gene>
<organism evidence="1">
    <name type="scientific">marine metagenome</name>
    <dbReference type="NCBI Taxonomy" id="408172"/>
    <lineage>
        <taxon>unclassified sequences</taxon>
        <taxon>metagenomes</taxon>
        <taxon>ecological metagenomes</taxon>
    </lineage>
</organism>
<name>A0A382TKD6_9ZZZZ</name>